<dbReference type="CDD" id="cd24098">
    <property type="entry name" value="ASKHA_NBD_TobZ_N"/>
    <property type="match status" value="1"/>
</dbReference>
<dbReference type="PANTHER" id="PTHR34847">
    <property type="entry name" value="NODULATION PROTEIN U"/>
    <property type="match status" value="1"/>
</dbReference>
<evidence type="ECO:0000313" key="4">
    <source>
        <dbReference type="EMBL" id="MBK1699017.1"/>
    </source>
</evidence>
<evidence type="ECO:0000256" key="1">
    <source>
        <dbReference type="ARBA" id="ARBA00006129"/>
    </source>
</evidence>
<proteinExistence type="inferred from homology"/>
<dbReference type="RefSeq" id="WP_027289771.1">
    <property type="nucleotide sequence ID" value="NZ_NRRE01000033.1"/>
</dbReference>
<name>A0A934QLS1_9PROT</name>
<evidence type="ECO:0000259" key="3">
    <source>
        <dbReference type="Pfam" id="PF16861"/>
    </source>
</evidence>
<dbReference type="Gene3D" id="3.30.420.40">
    <property type="match status" value="2"/>
</dbReference>
<evidence type="ECO:0000259" key="2">
    <source>
        <dbReference type="Pfam" id="PF02543"/>
    </source>
</evidence>
<dbReference type="AlphaFoldDB" id="A0A934QLS1"/>
<dbReference type="InterPro" id="IPR038152">
    <property type="entry name" value="Carbam_trans_C_sf"/>
</dbReference>
<protein>
    <recommendedName>
        <fullName evidence="6">Carbamoyltransferase</fullName>
    </recommendedName>
</protein>
<dbReference type="GO" id="GO:0003824">
    <property type="term" value="F:catalytic activity"/>
    <property type="evidence" value="ECO:0007669"/>
    <property type="project" value="InterPro"/>
</dbReference>
<evidence type="ECO:0000313" key="5">
    <source>
        <dbReference type="Proteomes" id="UP000778970"/>
    </source>
</evidence>
<reference evidence="4" key="1">
    <citation type="submission" date="2017-08" db="EMBL/GenBank/DDBJ databases">
        <authorList>
            <person name="Imhoff J.F."/>
            <person name="Rahn T."/>
            <person name="Kuenzel S."/>
            <person name="Neulinger S.C."/>
        </authorList>
    </citation>
    <scope>NUCLEOTIDE SEQUENCE</scope>
    <source>
        <strain evidence="4">DSM 9154</strain>
    </source>
</reference>
<dbReference type="Proteomes" id="UP000778970">
    <property type="component" value="Unassembled WGS sequence"/>
</dbReference>
<feature type="domain" description="Carbamoyltransferase" evidence="2">
    <location>
        <begin position="4"/>
        <end position="353"/>
    </location>
</feature>
<dbReference type="SUPFAM" id="SSF53067">
    <property type="entry name" value="Actin-like ATPase domain"/>
    <property type="match status" value="1"/>
</dbReference>
<dbReference type="Gene3D" id="3.90.870.20">
    <property type="entry name" value="Carbamoyltransferase, C-terminal domain"/>
    <property type="match status" value="1"/>
</dbReference>
<evidence type="ECO:0008006" key="6">
    <source>
        <dbReference type="Google" id="ProtNLM"/>
    </source>
</evidence>
<sequence>MPLILGLNAYHADASAALLQDGQLVAAVEDERLRRIKHWAGLPVQAAQACLASVGAEAGDLDAIAVNRRSGAEWLAKLLFLLAHPEALARLPGRRANRRAFANAPEEIAEGLGRAPQSVRRIAVPHHEAHLASAYYSSPFEAAAVVSVDGFGDFLSTLTARGEGDALIPTGRVTFPHSLGVLYQAVTQHLGFGAFGDEYKVMGLAAYGRPTRMDAVAQLIRLRSGGRFALDLRYFRHTRPGFTYRWQGGAPKVGTLFAPRVTTLLGSPRGPDDAIDEAHADLAASLQVVYERTLWHVLRHAARTVEGVRDLALAGGCAHNVVANARISAYTRFQRVFVPPAPGDAGGAVGAALVAHRRLTGTAPRPVGHGAYLGPEVTDAQAAAALAAQAAALRAAGCRVTWPSADAMMEAVAQALADGELVGWAQGRMEWGPRALGSRSLLADPRRWDVRERLNQRIKRREAFRPFAAAVLRERMADWFEADLDLPWMSQAVPVRADRRALVPAIVHVDGTSRPQTVSASQTPQFHDLIRRFEERTGVPLLLNTSLNRQAPIVCTAGDALRLFLETGLHRLCLGGAMIVREP</sequence>
<dbReference type="InterPro" id="IPR043129">
    <property type="entry name" value="ATPase_NBD"/>
</dbReference>
<comment type="similarity">
    <text evidence="1">Belongs to the NodU/CmcH family.</text>
</comment>
<accession>A0A934QLS1</accession>
<organism evidence="4 5">
    <name type="scientific">Rhodovibrio salinarum</name>
    <dbReference type="NCBI Taxonomy" id="1087"/>
    <lineage>
        <taxon>Bacteria</taxon>
        <taxon>Pseudomonadati</taxon>
        <taxon>Pseudomonadota</taxon>
        <taxon>Alphaproteobacteria</taxon>
        <taxon>Rhodospirillales</taxon>
        <taxon>Rhodovibrionaceae</taxon>
        <taxon>Rhodovibrio</taxon>
    </lineage>
</organism>
<dbReference type="PANTHER" id="PTHR34847:SF1">
    <property type="entry name" value="NODULATION PROTEIN U"/>
    <property type="match status" value="1"/>
</dbReference>
<dbReference type="EMBL" id="NRRE01000033">
    <property type="protein sequence ID" value="MBK1699017.1"/>
    <property type="molecule type" value="Genomic_DNA"/>
</dbReference>
<dbReference type="Pfam" id="PF02543">
    <property type="entry name" value="Carbam_trans_N"/>
    <property type="match status" value="1"/>
</dbReference>
<keyword evidence="5" id="KW-1185">Reference proteome</keyword>
<dbReference type="Pfam" id="PF16861">
    <property type="entry name" value="Carbam_trans_C"/>
    <property type="match status" value="1"/>
</dbReference>
<gene>
    <name evidence="4" type="ORF">CKO21_17375</name>
</gene>
<dbReference type="InterPro" id="IPR051338">
    <property type="entry name" value="NodU/CmcH_Carbamoyltrnsfr"/>
</dbReference>
<feature type="domain" description="Carbamoyltransferase C-terminal" evidence="3">
    <location>
        <begin position="413"/>
        <end position="580"/>
    </location>
</feature>
<reference evidence="4" key="2">
    <citation type="journal article" date="2020" name="Microorganisms">
        <title>Osmotic Adaptation and Compatible Solute Biosynthesis of Phototrophic Bacteria as Revealed from Genome Analyses.</title>
        <authorList>
            <person name="Imhoff J.F."/>
            <person name="Rahn T."/>
            <person name="Kunzel S."/>
            <person name="Keller A."/>
            <person name="Neulinger S.C."/>
        </authorList>
    </citation>
    <scope>NUCLEOTIDE SEQUENCE</scope>
    <source>
        <strain evidence="4">DSM 9154</strain>
    </source>
</reference>
<comment type="caution">
    <text evidence="4">The sequence shown here is derived from an EMBL/GenBank/DDBJ whole genome shotgun (WGS) entry which is preliminary data.</text>
</comment>
<dbReference type="InterPro" id="IPR003696">
    <property type="entry name" value="Carbtransf_dom"/>
</dbReference>
<dbReference type="InterPro" id="IPR031730">
    <property type="entry name" value="Carbam_trans_C"/>
</dbReference>